<evidence type="ECO:0000256" key="4">
    <source>
        <dbReference type="ARBA" id="ARBA00022857"/>
    </source>
</evidence>
<dbReference type="Pfam" id="PF00743">
    <property type="entry name" value="FMO-like"/>
    <property type="match status" value="2"/>
</dbReference>
<protein>
    <submittedName>
        <fullName evidence="7">Dimethylaniline monooxygenase</fullName>
    </submittedName>
</protein>
<organism evidence="7 8">
    <name type="scientific">Teratosphaeria destructans</name>
    <dbReference type="NCBI Taxonomy" id="418781"/>
    <lineage>
        <taxon>Eukaryota</taxon>
        <taxon>Fungi</taxon>
        <taxon>Dikarya</taxon>
        <taxon>Ascomycota</taxon>
        <taxon>Pezizomycotina</taxon>
        <taxon>Dothideomycetes</taxon>
        <taxon>Dothideomycetidae</taxon>
        <taxon>Mycosphaerellales</taxon>
        <taxon>Teratosphaeriaceae</taxon>
        <taxon>Teratosphaeria</taxon>
    </lineage>
</organism>
<dbReference type="InterPro" id="IPR000960">
    <property type="entry name" value="Flavin_mOase"/>
</dbReference>
<accession>A0A9W7ST80</accession>
<keyword evidence="2" id="KW-0285">Flavoprotein</keyword>
<evidence type="ECO:0000313" key="8">
    <source>
        <dbReference type="Proteomes" id="UP001138500"/>
    </source>
</evidence>
<sequence>MADKQQLHVKSVAVIGAGISGVVAAVHLKRAGLNVTVFERSGRAGGVWVFDERIAKDAPYPSILPSIGDSPADIHVSAKKSTSRADSPIDGQEPTSASCEDICLQHAPPGPCYDGLKNNVSTIEMEVSCQTWPTGTEEFVPHHVLAAYIQEAAKSNDVERLIKYNTKVEQVQRERDGWLLESSTLDLVQGEPHLSTQRHVFDAIVVASGHYHACKIPDFPGLEQWKKRYPDRVQHSKRYRRPDGFKDQNVLIVGAGVSSTDIARELGPLAKTVYQSSRSGPYDLPSHLLPANAARVNAVASFDALSEQVPGEDDTDPIPGTVTLASGEKLCNIHQVILATGYHVSFPFMRQYHDDEKISAEADEEVLVTDGQQTHNLYKDILYIPDPTLSFIGVPYHVATFSFFEFQAQALAQVLAGRVTLPQTDVMRAEYNEKLRRKGAGREFHSLKKEGDEIAYVDELVRMVNEGSVDGQGLQMTGHTVKFHESYARRRIRTAQLFALKRDPRIDREIVSSAGVCS</sequence>
<dbReference type="OrthoDB" id="66881at2759"/>
<dbReference type="Gene3D" id="3.50.50.60">
    <property type="entry name" value="FAD/NAD(P)-binding domain"/>
    <property type="match status" value="2"/>
</dbReference>
<dbReference type="InterPro" id="IPR020946">
    <property type="entry name" value="Flavin_mOase-like"/>
</dbReference>
<keyword evidence="5" id="KW-0560">Oxidoreductase</keyword>
<dbReference type="Proteomes" id="UP001138500">
    <property type="component" value="Unassembled WGS sequence"/>
</dbReference>
<evidence type="ECO:0000313" key="7">
    <source>
        <dbReference type="EMBL" id="KAH9828349.1"/>
    </source>
</evidence>
<dbReference type="SUPFAM" id="SSF51905">
    <property type="entry name" value="FAD/NAD(P)-binding domain"/>
    <property type="match status" value="2"/>
</dbReference>
<proteinExistence type="inferred from homology"/>
<dbReference type="PANTHER" id="PTHR23023">
    <property type="entry name" value="DIMETHYLANILINE MONOOXYGENASE"/>
    <property type="match status" value="1"/>
</dbReference>
<comment type="similarity">
    <text evidence="1">Belongs to the FMO family.</text>
</comment>
<comment type="caution">
    <text evidence="7">The sequence shown here is derived from an EMBL/GenBank/DDBJ whole genome shotgun (WGS) entry which is preliminary data.</text>
</comment>
<dbReference type="PIRSF" id="PIRSF000332">
    <property type="entry name" value="FMO"/>
    <property type="match status" value="1"/>
</dbReference>
<evidence type="ECO:0000256" key="1">
    <source>
        <dbReference type="ARBA" id="ARBA00009183"/>
    </source>
</evidence>
<keyword evidence="8" id="KW-1185">Reference proteome</keyword>
<evidence type="ECO:0000256" key="3">
    <source>
        <dbReference type="ARBA" id="ARBA00022827"/>
    </source>
</evidence>
<dbReference type="GO" id="GO:0004499">
    <property type="term" value="F:N,N-dimethylaniline monooxygenase activity"/>
    <property type="evidence" value="ECO:0007669"/>
    <property type="project" value="InterPro"/>
</dbReference>
<dbReference type="InterPro" id="IPR036188">
    <property type="entry name" value="FAD/NAD-bd_sf"/>
</dbReference>
<keyword evidence="3" id="KW-0274">FAD</keyword>
<reference evidence="7 8" key="1">
    <citation type="journal article" date="2018" name="IMA Fungus">
        <title>IMA Genome-F 10: Nine draft genome sequences of Claviceps purpurea s.lat., including C. arundinis, C. humidiphila, and C. cf. spartinae, pseudomolecules for the pitch canker pathogen Fusarium circinatum, draft genome of Davidsoniella eucalypti, Grosmannia galeiformis, Quambalaria eucalypti, and Teratosphaeria destructans.</title>
        <authorList>
            <person name="Wingfield B.D."/>
            <person name="Liu M."/>
            <person name="Nguyen H.D."/>
            <person name="Lane F.A."/>
            <person name="Morgan S.W."/>
            <person name="De Vos L."/>
            <person name="Wilken P.M."/>
            <person name="Duong T.A."/>
            <person name="Aylward J."/>
            <person name="Coetzee M.P."/>
            <person name="Dadej K."/>
            <person name="De Beer Z.W."/>
            <person name="Findlay W."/>
            <person name="Havenga M."/>
            <person name="Kolarik M."/>
            <person name="Menzies J.G."/>
            <person name="Naidoo K."/>
            <person name="Pochopski O."/>
            <person name="Shoukouhi P."/>
            <person name="Santana Q.C."/>
            <person name="Seifert K.A."/>
            <person name="Soal N."/>
            <person name="Steenkamp E.T."/>
            <person name="Tatham C.T."/>
            <person name="van der Nest M.A."/>
            <person name="Wingfield M.J."/>
        </authorList>
    </citation>
    <scope>NUCLEOTIDE SEQUENCE [LARGE SCALE GENOMIC DNA]</scope>
    <source>
        <strain evidence="7">CMW44962</strain>
    </source>
</reference>
<dbReference type="GO" id="GO:0050661">
    <property type="term" value="F:NADP binding"/>
    <property type="evidence" value="ECO:0007669"/>
    <property type="project" value="InterPro"/>
</dbReference>
<name>A0A9W7ST80_9PEZI</name>
<reference evidence="7 8" key="2">
    <citation type="journal article" date="2021" name="Curr. Genet.">
        <title>Genetic response to nitrogen starvation in the aggressive Eucalyptus foliar pathogen Teratosphaeria destructans.</title>
        <authorList>
            <person name="Havenga M."/>
            <person name="Wingfield B.D."/>
            <person name="Wingfield M.J."/>
            <person name="Dreyer L.L."/>
            <person name="Roets F."/>
            <person name="Aylward J."/>
        </authorList>
    </citation>
    <scope>NUCLEOTIDE SEQUENCE [LARGE SCALE GENOMIC DNA]</scope>
    <source>
        <strain evidence="7">CMW44962</strain>
    </source>
</reference>
<keyword evidence="4" id="KW-0521">NADP</keyword>
<dbReference type="Pfam" id="PF13450">
    <property type="entry name" value="NAD_binding_8"/>
    <property type="match status" value="1"/>
</dbReference>
<feature type="region of interest" description="Disordered" evidence="6">
    <location>
        <begin position="74"/>
        <end position="96"/>
    </location>
</feature>
<dbReference type="PRINTS" id="PR00419">
    <property type="entry name" value="ADXRDTASE"/>
</dbReference>
<dbReference type="EMBL" id="RIBY02001645">
    <property type="protein sequence ID" value="KAH9828349.1"/>
    <property type="molecule type" value="Genomic_DNA"/>
</dbReference>
<evidence type="ECO:0000256" key="5">
    <source>
        <dbReference type="ARBA" id="ARBA00023002"/>
    </source>
</evidence>
<dbReference type="InterPro" id="IPR050346">
    <property type="entry name" value="FMO-like"/>
</dbReference>
<keyword evidence="7" id="KW-0503">Monooxygenase</keyword>
<dbReference type="GO" id="GO:0050660">
    <property type="term" value="F:flavin adenine dinucleotide binding"/>
    <property type="evidence" value="ECO:0007669"/>
    <property type="project" value="InterPro"/>
</dbReference>
<gene>
    <name evidence="7" type="ORF">Tdes44962_MAKER09389</name>
</gene>
<evidence type="ECO:0000256" key="6">
    <source>
        <dbReference type="SAM" id="MobiDB-lite"/>
    </source>
</evidence>
<dbReference type="AlphaFoldDB" id="A0A9W7ST80"/>
<evidence type="ECO:0000256" key="2">
    <source>
        <dbReference type="ARBA" id="ARBA00022630"/>
    </source>
</evidence>